<evidence type="ECO:0000313" key="1">
    <source>
        <dbReference type="EMBL" id="GGM21256.1"/>
    </source>
</evidence>
<name>A0A917TFW6_9ACTN</name>
<proteinExistence type="predicted"/>
<keyword evidence="2" id="KW-1185">Reference proteome</keyword>
<gene>
    <name evidence="1" type="ORF">GCM10011608_02400</name>
</gene>
<dbReference type="EMBL" id="BMNB01000001">
    <property type="protein sequence ID" value="GGM21256.1"/>
    <property type="molecule type" value="Genomic_DNA"/>
</dbReference>
<sequence length="144" mass="16272">MANAAAAHAAPSYNESNWAASVSGSQPSDAICVGLNQGTTRPIAAGCFKRYGDQWWVGHDLKRGEVVTLEWENYLRAPDSGGYSYWKIYRTGYCYLDTPGWGVCNKDYYEHSSTNYYGMKGSEVYWRVCVRGQCSQWEVTYNDQ</sequence>
<dbReference type="Proteomes" id="UP000608890">
    <property type="component" value="Unassembled WGS sequence"/>
</dbReference>
<dbReference type="AlphaFoldDB" id="A0A917TFW6"/>
<reference evidence="1" key="2">
    <citation type="submission" date="2020-09" db="EMBL/GenBank/DDBJ databases">
        <authorList>
            <person name="Sun Q."/>
            <person name="Zhou Y."/>
        </authorList>
    </citation>
    <scope>NUCLEOTIDE SEQUENCE</scope>
    <source>
        <strain evidence="1">CGMCC 4.7312</strain>
    </source>
</reference>
<accession>A0A917TFW6</accession>
<reference evidence="1" key="1">
    <citation type="journal article" date="2014" name="Int. J. Syst. Evol. Microbiol.">
        <title>Complete genome sequence of Corynebacterium casei LMG S-19264T (=DSM 44701T), isolated from a smear-ripened cheese.</title>
        <authorList>
            <consortium name="US DOE Joint Genome Institute (JGI-PGF)"/>
            <person name="Walter F."/>
            <person name="Albersmeier A."/>
            <person name="Kalinowski J."/>
            <person name="Ruckert C."/>
        </authorList>
    </citation>
    <scope>NUCLEOTIDE SEQUENCE</scope>
    <source>
        <strain evidence="1">CGMCC 4.7312</strain>
    </source>
</reference>
<evidence type="ECO:0000313" key="2">
    <source>
        <dbReference type="Proteomes" id="UP000608890"/>
    </source>
</evidence>
<protein>
    <submittedName>
        <fullName evidence="1">Uncharacterized protein</fullName>
    </submittedName>
</protein>
<comment type="caution">
    <text evidence="1">The sequence shown here is derived from an EMBL/GenBank/DDBJ whole genome shotgun (WGS) entry which is preliminary data.</text>
</comment>
<organism evidence="1 2">
    <name type="scientific">Micromonospora sonchi</name>
    <dbReference type="NCBI Taxonomy" id="1763543"/>
    <lineage>
        <taxon>Bacteria</taxon>
        <taxon>Bacillati</taxon>
        <taxon>Actinomycetota</taxon>
        <taxon>Actinomycetes</taxon>
        <taxon>Micromonosporales</taxon>
        <taxon>Micromonosporaceae</taxon>
        <taxon>Micromonospora</taxon>
    </lineage>
</organism>